<dbReference type="Pfam" id="PF04606">
    <property type="entry name" value="Ogr_Delta"/>
    <property type="match status" value="1"/>
</dbReference>
<reference evidence="2 3" key="1">
    <citation type="submission" date="2017-04" db="EMBL/GenBank/DDBJ databases">
        <title>Genome Announcement: Closed genomes of Ralstonia solanacearum strains K60, UW551, and UW700.</title>
        <authorList>
            <person name="Hayes M."/>
            <person name="Macintyre A.M."/>
            <person name="Allen C."/>
        </authorList>
    </citation>
    <scope>NUCLEOTIDE SEQUENCE [LARGE SCALE GENOMIC DNA]</scope>
    <source>
        <strain evidence="2 3">UW25</strain>
    </source>
</reference>
<name>A0AAP8D4X2_RALSL</name>
<sequence length="77" mass="8322">MRVTCPHCESVANIRSSRPVSRVTRELHCQCTNLHCGHTFVSLLEAVRTISPSNTPDPLVTRQLSAPASTQAAPAVL</sequence>
<feature type="domain" description="Zinc finger Ogr/Delta-type" evidence="1">
    <location>
        <begin position="4"/>
        <end position="50"/>
    </location>
</feature>
<dbReference type="RefSeq" id="WP_003272186.1">
    <property type="nucleotide sequence ID" value="NZ_NCTK01000001.1"/>
</dbReference>
<accession>A0AAP8D4X2</accession>
<evidence type="ECO:0000259" key="1">
    <source>
        <dbReference type="Pfam" id="PF04606"/>
    </source>
</evidence>
<proteinExistence type="predicted"/>
<organism evidence="2 3">
    <name type="scientific">Ralstonia solanacearum K60</name>
    <dbReference type="NCBI Taxonomy" id="1091042"/>
    <lineage>
        <taxon>Bacteria</taxon>
        <taxon>Pseudomonadati</taxon>
        <taxon>Pseudomonadota</taxon>
        <taxon>Betaproteobacteria</taxon>
        <taxon>Burkholderiales</taxon>
        <taxon>Burkholderiaceae</taxon>
        <taxon>Ralstonia</taxon>
        <taxon>Ralstonia solanacearum species complex</taxon>
    </lineage>
</organism>
<evidence type="ECO:0000313" key="2">
    <source>
        <dbReference type="EMBL" id="OYQ14211.1"/>
    </source>
</evidence>
<protein>
    <submittedName>
        <fullName evidence="2">Transcriptional regulator</fullName>
    </submittedName>
</protein>
<evidence type="ECO:0000313" key="3">
    <source>
        <dbReference type="Proteomes" id="UP000216164"/>
    </source>
</evidence>
<dbReference type="AlphaFoldDB" id="A0AAP8D4X2"/>
<gene>
    <name evidence="2" type="ORF">B7R77_13765</name>
</gene>
<dbReference type="EMBL" id="NCTK01000001">
    <property type="protein sequence ID" value="OYQ14211.1"/>
    <property type="molecule type" value="Genomic_DNA"/>
</dbReference>
<dbReference type="Proteomes" id="UP000216164">
    <property type="component" value="Unassembled WGS sequence"/>
</dbReference>
<dbReference type="InterPro" id="IPR007684">
    <property type="entry name" value="Znf_Ogr/Delta"/>
</dbReference>
<comment type="caution">
    <text evidence="2">The sequence shown here is derived from an EMBL/GenBank/DDBJ whole genome shotgun (WGS) entry which is preliminary data.</text>
</comment>